<dbReference type="Pfam" id="PF19193">
    <property type="entry name" value="Tectonin"/>
    <property type="match status" value="1"/>
</dbReference>
<proteinExistence type="inferred from homology"/>
<feature type="compositionally biased region" description="Basic and acidic residues" evidence="3">
    <location>
        <begin position="120"/>
        <end position="134"/>
    </location>
</feature>
<comment type="similarity">
    <text evidence="2">Belongs to the tectonin family.</text>
</comment>
<dbReference type="SMART" id="SM00706">
    <property type="entry name" value="TECPR"/>
    <property type="match status" value="3"/>
</dbReference>
<dbReference type="Proteomes" id="UP000663845">
    <property type="component" value="Unassembled WGS sequence"/>
</dbReference>
<sequence length="1098" mass="124945">MTSNNGWMSGFRSRAQSAIGKAKTQIALATDTIDKKLKEAQEDLERQRRVAEAANAEPPQQDVWRKSEENPDGKILTVVKPPPINLPTIPIISETPTISTSPVEPPTVRHIKGKRRTSKKPSEGSEYTTHKDSYNDSSTKQRSNSIKQRDNHKDIILCLNTIITEIVNRENINECLNDIIDIISTVDELVENIVLIDTHQKENLISEQDLTSHFNDNIDINKEELISSDTESDEDSMSSNESIDQSNTKSSEIDTENVQLPLLTNTANEPTEQIDTENLHINVIDDSQNIPINAEVDEQPTLTNTDETEIEQYHSENVEINKTEEKLSTSADITATSFDVIVSEDLQINTIDDESPSLIDELESPIEHSISNESNTITSENIIATSPNELEDSFDKLNTKDVPVHRPLEKPLETSTSLAELRKLMSSMDVDSDSDEELLTSKQDTSILNKFKTNQSQQSDTLSLVENILPSVSSLDITPEIITIDSSAEIDSFSDELSINDLDNKTSTILNETKLIERKRFSIVNYQSIPLGTKISHMICSSTYIYICTHDRKIFYAKLNNDNISLPLKWQQHSDFAERLMVSVSNRTVWRYLNKRLYSSNDPLKFPPIGSQWNEIKLGASLLSMSINDQCGWYIKENGTLWLLRTDNDINRLINVNCPFNLKRVFCFSEKVGVITSDEEILIRVGCTNDCPEGDGWIFVDYTLGPIDDFVLLTNNDVICIMDKKHRLWIHQWSNDRGYFEVLCNDDIQMSHQRYLISINSELLCLTDCEEQIQMFSDSLTGIKWTVIEENTRLQRLIGAFSNENYVWALTTDKMISSSNGQILEKPRQAQYITHATFVPNISSHNTILWSLDESCNIYVRANVDTDTDTVWEQLDQSQFDTILWSLDESCNIYVRANVDTDTDTVWEQLDQSQFEWTRRLVHMVCNHAGVWAVDDQGSIHFRHGHISANQYVNVNELSFLLPAWITIPGEARRHRYFSQVFCGPADWMVYATDNKQNIYARLGVNKDNRVGTSWKPIEDCSALELAISEHTLWVLTSCGEIQCRENISIENPIGTRSTTLSGRFLSLTVSMDDSQVWALDSKRNLLKLDRLTVLFEK</sequence>
<dbReference type="InterPro" id="IPR006624">
    <property type="entry name" value="Beta-propeller_rpt_TECPR"/>
</dbReference>
<feature type="region of interest" description="Disordered" evidence="3">
    <location>
        <begin position="228"/>
        <end position="268"/>
    </location>
</feature>
<protein>
    <submittedName>
        <fullName evidence="4">Uncharacterized protein</fullName>
    </submittedName>
</protein>
<dbReference type="PANTHER" id="PTHR23250">
    <property type="entry name" value="DYSFERLIN-RELATED"/>
    <property type="match status" value="1"/>
</dbReference>
<evidence type="ECO:0000313" key="4">
    <source>
        <dbReference type="EMBL" id="CAF0972027.1"/>
    </source>
</evidence>
<feature type="compositionally biased region" description="Polar residues" evidence="3">
    <location>
        <begin position="245"/>
        <end position="268"/>
    </location>
</feature>
<evidence type="ECO:0000256" key="1">
    <source>
        <dbReference type="ARBA" id="ARBA00022734"/>
    </source>
</evidence>
<feature type="compositionally biased region" description="Low complexity" evidence="3">
    <location>
        <begin position="94"/>
        <end position="108"/>
    </location>
</feature>
<evidence type="ECO:0000256" key="3">
    <source>
        <dbReference type="SAM" id="MobiDB-lite"/>
    </source>
</evidence>
<dbReference type="EMBL" id="CAJNOG010000120">
    <property type="protein sequence ID" value="CAF0972027.1"/>
    <property type="molecule type" value="Genomic_DNA"/>
</dbReference>
<feature type="compositionally biased region" description="Basic residues" evidence="3">
    <location>
        <begin position="109"/>
        <end position="119"/>
    </location>
</feature>
<dbReference type="AlphaFoldDB" id="A0A814EX91"/>
<organism evidence="4 5">
    <name type="scientific">Adineta steineri</name>
    <dbReference type="NCBI Taxonomy" id="433720"/>
    <lineage>
        <taxon>Eukaryota</taxon>
        <taxon>Metazoa</taxon>
        <taxon>Spiralia</taxon>
        <taxon>Gnathifera</taxon>
        <taxon>Rotifera</taxon>
        <taxon>Eurotatoria</taxon>
        <taxon>Bdelloidea</taxon>
        <taxon>Adinetida</taxon>
        <taxon>Adinetidae</taxon>
        <taxon>Adineta</taxon>
    </lineage>
</organism>
<keyword evidence="1" id="KW-0430">Lectin</keyword>
<comment type="caution">
    <text evidence="4">The sequence shown here is derived from an EMBL/GenBank/DDBJ whole genome shotgun (WGS) entry which is preliminary data.</text>
</comment>
<evidence type="ECO:0000256" key="2">
    <source>
        <dbReference type="ARBA" id="ARBA00038331"/>
    </source>
</evidence>
<gene>
    <name evidence="4" type="ORF">JYZ213_LOCUS14445</name>
</gene>
<dbReference type="InterPro" id="IPR051513">
    <property type="entry name" value="Tectonin_beta-prop"/>
</dbReference>
<dbReference type="GO" id="GO:0030246">
    <property type="term" value="F:carbohydrate binding"/>
    <property type="evidence" value="ECO:0007669"/>
    <property type="project" value="UniProtKB-KW"/>
</dbReference>
<evidence type="ECO:0000313" key="5">
    <source>
        <dbReference type="Proteomes" id="UP000663845"/>
    </source>
</evidence>
<accession>A0A814EX91</accession>
<feature type="region of interest" description="Disordered" evidence="3">
    <location>
        <begin position="39"/>
        <end position="69"/>
    </location>
</feature>
<feature type="compositionally biased region" description="Polar residues" evidence="3">
    <location>
        <begin position="135"/>
        <end position="146"/>
    </location>
</feature>
<dbReference type="PANTHER" id="PTHR23250:SF3">
    <property type="entry name" value="FISH-EGG LECTIN-LIKE ISOFORM X1-RELATED"/>
    <property type="match status" value="1"/>
</dbReference>
<name>A0A814EX91_9BILA</name>
<reference evidence="4" key="1">
    <citation type="submission" date="2021-02" db="EMBL/GenBank/DDBJ databases">
        <authorList>
            <person name="Nowell W R."/>
        </authorList>
    </citation>
    <scope>NUCLEOTIDE SEQUENCE</scope>
</reference>
<feature type="compositionally biased region" description="Basic and acidic residues" evidence="3">
    <location>
        <begin position="39"/>
        <end position="51"/>
    </location>
</feature>
<feature type="region of interest" description="Disordered" evidence="3">
    <location>
        <begin position="94"/>
        <end position="147"/>
    </location>
</feature>